<comment type="caution">
    <text evidence="1">The sequence shown here is derived from an EMBL/GenBank/DDBJ whole genome shotgun (WGS) entry which is preliminary data.</text>
</comment>
<gene>
    <name evidence="1" type="ORF">GCM10020366_21770</name>
</gene>
<organism evidence="1 2">
    <name type="scientific">Saccharopolyspora gregorii</name>
    <dbReference type="NCBI Taxonomy" id="33914"/>
    <lineage>
        <taxon>Bacteria</taxon>
        <taxon>Bacillati</taxon>
        <taxon>Actinomycetota</taxon>
        <taxon>Actinomycetes</taxon>
        <taxon>Pseudonocardiales</taxon>
        <taxon>Pseudonocardiaceae</taxon>
        <taxon>Saccharopolyspora</taxon>
    </lineage>
</organism>
<dbReference type="InterPro" id="IPR045592">
    <property type="entry name" value="DUF6461"/>
</dbReference>
<dbReference type="Pfam" id="PF20062">
    <property type="entry name" value="DUF6461"/>
    <property type="match status" value="1"/>
</dbReference>
<reference evidence="2" key="1">
    <citation type="journal article" date="2019" name="Int. J. Syst. Evol. Microbiol.">
        <title>The Global Catalogue of Microorganisms (GCM) 10K type strain sequencing project: providing services to taxonomists for standard genome sequencing and annotation.</title>
        <authorList>
            <consortium name="The Broad Institute Genomics Platform"/>
            <consortium name="The Broad Institute Genome Sequencing Center for Infectious Disease"/>
            <person name="Wu L."/>
            <person name="Ma J."/>
        </authorList>
    </citation>
    <scope>NUCLEOTIDE SEQUENCE [LARGE SCALE GENOMIC DNA]</scope>
    <source>
        <strain evidence="2">JCM 9687</strain>
    </source>
</reference>
<proteinExistence type="predicted"/>
<protein>
    <submittedName>
        <fullName evidence="1">Uncharacterized protein</fullName>
    </submittedName>
</protein>
<dbReference type="Proteomes" id="UP001500483">
    <property type="component" value="Unassembled WGS sequence"/>
</dbReference>
<keyword evidence="2" id="KW-1185">Reference proteome</keyword>
<evidence type="ECO:0000313" key="1">
    <source>
        <dbReference type="EMBL" id="GAA3356700.1"/>
    </source>
</evidence>
<dbReference type="RefSeq" id="WP_344925969.1">
    <property type="nucleotide sequence ID" value="NZ_BAAAYK010000038.1"/>
</dbReference>
<sequence>MLTTPGFPAGTLDDEGCPVWTTSLYGPDHLMFYLVRDLEPAAALEVLGADPARAVPCALPAEASAGLDARSLPATVLDSEAETVLLAGRVRGWTFVMDDANTTDDLGDDPAAALSAAAGGPAVSLHIDINALNRLRYAEDGVPVFETDFDNVESDVAELPAGAPAVVRAAIDAAGNLDELIEDDEDDPDRRDHAFLDRLACALAGANWTYDELRAAELIAVELD</sequence>
<accession>A0ABP6RQ53</accession>
<dbReference type="EMBL" id="BAAAYK010000038">
    <property type="protein sequence ID" value="GAA3356700.1"/>
    <property type="molecule type" value="Genomic_DNA"/>
</dbReference>
<name>A0ABP6RQ53_9PSEU</name>
<evidence type="ECO:0000313" key="2">
    <source>
        <dbReference type="Proteomes" id="UP001500483"/>
    </source>
</evidence>